<evidence type="ECO:0000313" key="1">
    <source>
        <dbReference type="EMBL" id="MBW3096872.1"/>
    </source>
</evidence>
<organism evidence="1 2">
    <name type="scientific">Pseudohoeflea coraliihabitans</name>
    <dbReference type="NCBI Taxonomy" id="2860393"/>
    <lineage>
        <taxon>Bacteria</taxon>
        <taxon>Pseudomonadati</taxon>
        <taxon>Pseudomonadota</taxon>
        <taxon>Alphaproteobacteria</taxon>
        <taxon>Hyphomicrobiales</taxon>
        <taxon>Rhizobiaceae</taxon>
        <taxon>Pseudohoeflea</taxon>
    </lineage>
</organism>
<evidence type="ECO:0000313" key="2">
    <source>
        <dbReference type="Proteomes" id="UP001430804"/>
    </source>
</evidence>
<reference evidence="1" key="1">
    <citation type="submission" date="2021-07" db="EMBL/GenBank/DDBJ databases">
        <title>Pseudohoeflea marina sp. nov. a polyhydroxyalcanoate-producing bacterium.</title>
        <authorList>
            <person name="Zheng W."/>
            <person name="Yu S."/>
            <person name="Huang Y."/>
        </authorList>
    </citation>
    <scope>NUCLEOTIDE SEQUENCE</scope>
    <source>
        <strain evidence="1">DP4N28-3</strain>
    </source>
</reference>
<gene>
    <name evidence="1" type="ORF">KY465_06235</name>
</gene>
<name>A0ABS6WLQ4_9HYPH</name>
<dbReference type="Pfam" id="PF13618">
    <property type="entry name" value="Gluconate_2-dh3"/>
    <property type="match status" value="1"/>
</dbReference>
<dbReference type="Proteomes" id="UP001430804">
    <property type="component" value="Unassembled WGS sequence"/>
</dbReference>
<dbReference type="PROSITE" id="PS51318">
    <property type="entry name" value="TAT"/>
    <property type="match status" value="1"/>
</dbReference>
<proteinExistence type="predicted"/>
<dbReference type="InterPro" id="IPR006311">
    <property type="entry name" value="TAT_signal"/>
</dbReference>
<dbReference type="RefSeq" id="WP_219200840.1">
    <property type="nucleotide sequence ID" value="NZ_JAHWQX010000002.1"/>
</dbReference>
<dbReference type="EMBL" id="JAHWQX010000002">
    <property type="protein sequence ID" value="MBW3096872.1"/>
    <property type="molecule type" value="Genomic_DNA"/>
</dbReference>
<sequence>MAISRRYFLTGASVLALTGGALARSYRGSVPWSSKTARPPSPAGLHQTFFSAEERSVIVAMVDRLIPKDEFPSASEAGVVTFLEDQLAGPYGRGDIYYLQGPFQQGTESQGYQAEAPAILYRQAIADLETAIRKEGTDGFTALDAEAQDDFLTALSEGEQELEHVDAKTFFDRLWEDTQLGYFGDPVHGGNRDMVGWKMIGFPGARYDYRPYIDHNGKALDLPPVSVAGNYQREAN</sequence>
<keyword evidence="2" id="KW-1185">Reference proteome</keyword>
<accession>A0ABS6WLQ4</accession>
<protein>
    <submittedName>
        <fullName evidence="1">Gluconate 2-dehydrogenase subunit 3 family protein</fullName>
    </submittedName>
</protein>
<dbReference type="InterPro" id="IPR027056">
    <property type="entry name" value="Gluconate_2DH_su3"/>
</dbReference>
<comment type="caution">
    <text evidence="1">The sequence shown here is derived from an EMBL/GenBank/DDBJ whole genome shotgun (WGS) entry which is preliminary data.</text>
</comment>